<dbReference type="AlphaFoldDB" id="A0ABD5WQ64"/>
<evidence type="ECO:0000259" key="2">
    <source>
        <dbReference type="Pfam" id="PF24042"/>
    </source>
</evidence>
<dbReference type="Proteomes" id="UP001596388">
    <property type="component" value="Unassembled WGS sequence"/>
</dbReference>
<reference evidence="3 4" key="1">
    <citation type="journal article" date="2019" name="Int. J. Syst. Evol. Microbiol.">
        <title>The Global Catalogue of Microorganisms (GCM) 10K type strain sequencing project: providing services to taxonomists for standard genome sequencing and annotation.</title>
        <authorList>
            <consortium name="The Broad Institute Genomics Platform"/>
            <consortium name="The Broad Institute Genome Sequencing Center for Infectious Disease"/>
            <person name="Wu L."/>
            <person name="Ma J."/>
        </authorList>
    </citation>
    <scope>NUCLEOTIDE SEQUENCE [LARGE SCALE GENOMIC DNA]</scope>
    <source>
        <strain evidence="3 4">DT55</strain>
    </source>
</reference>
<feature type="domain" description="DUF7351" evidence="2">
    <location>
        <begin position="104"/>
        <end position="279"/>
    </location>
</feature>
<protein>
    <submittedName>
        <fullName evidence="3">Helix-turn-helix domain-containing protein</fullName>
    </submittedName>
</protein>
<gene>
    <name evidence="3" type="ORF">ACFQKD_00185</name>
</gene>
<dbReference type="InterPro" id="IPR055775">
    <property type="entry name" value="DUF7351"/>
</dbReference>
<comment type="caution">
    <text evidence="3">The sequence shown here is derived from an EMBL/GenBank/DDBJ whole genome shotgun (WGS) entry which is preliminary data.</text>
</comment>
<evidence type="ECO:0000313" key="4">
    <source>
        <dbReference type="Proteomes" id="UP001596388"/>
    </source>
</evidence>
<organism evidence="3 4">
    <name type="scientific">Halobaculum marinum</name>
    <dbReference type="NCBI Taxonomy" id="3031996"/>
    <lineage>
        <taxon>Archaea</taxon>
        <taxon>Methanobacteriati</taxon>
        <taxon>Methanobacteriota</taxon>
        <taxon>Stenosarchaea group</taxon>
        <taxon>Halobacteria</taxon>
        <taxon>Halobacteriales</taxon>
        <taxon>Haloferacaceae</taxon>
        <taxon>Halobaculum</taxon>
    </lineage>
</organism>
<feature type="domain" description="DUF7347" evidence="1">
    <location>
        <begin position="9"/>
        <end position="87"/>
    </location>
</feature>
<dbReference type="Gene3D" id="1.10.10.10">
    <property type="entry name" value="Winged helix-like DNA-binding domain superfamily/Winged helix DNA-binding domain"/>
    <property type="match status" value="1"/>
</dbReference>
<evidence type="ECO:0000259" key="1">
    <source>
        <dbReference type="Pfam" id="PF24038"/>
    </source>
</evidence>
<dbReference type="GeneID" id="79271918"/>
<dbReference type="EMBL" id="JBHTAG010000001">
    <property type="protein sequence ID" value="MFC7095709.1"/>
    <property type="molecule type" value="Genomic_DNA"/>
</dbReference>
<dbReference type="Pfam" id="PF24038">
    <property type="entry name" value="DUF7347"/>
    <property type="match status" value="1"/>
</dbReference>
<sequence length="284" mass="31624">MTRQATTAEDAFAALGSEPRLTVLRHLADAELDGDSALTFTELYDRFEMDSTSRLSYHLDQLTDVFVQKTDDGYSLTPAGDRVVRAVLSGTFSEQASFEPTTVDGKCPSCGHTQLGARYQDRLLTVRCPSCETTVVTYDLPPSGTKHRSAMEVLRSCNRRVHHEYAVALRGTCAQCGGPTEVTIEESDGISRFTCVTDCTQCRMRLFAPLEARLLHHPAVVSFYWQCGIDIVDIELWNLATYLEQWETEYLDGEEFRCAVTVTHGSETLRTVVDADLDVTIVDT</sequence>
<proteinExistence type="predicted"/>
<name>A0ABD5WQ64_9EURY</name>
<dbReference type="InterPro" id="IPR036388">
    <property type="entry name" value="WH-like_DNA-bd_sf"/>
</dbReference>
<dbReference type="SUPFAM" id="SSF46785">
    <property type="entry name" value="Winged helix' DNA-binding domain"/>
    <property type="match status" value="1"/>
</dbReference>
<dbReference type="RefSeq" id="WP_276239687.1">
    <property type="nucleotide sequence ID" value="NZ_CP119991.1"/>
</dbReference>
<accession>A0ABD5WQ64</accession>
<dbReference type="InterPro" id="IPR055771">
    <property type="entry name" value="DUF7347"/>
</dbReference>
<evidence type="ECO:0000313" key="3">
    <source>
        <dbReference type="EMBL" id="MFC7095709.1"/>
    </source>
</evidence>
<keyword evidence="4" id="KW-1185">Reference proteome</keyword>
<dbReference type="InterPro" id="IPR036390">
    <property type="entry name" value="WH_DNA-bd_sf"/>
</dbReference>
<dbReference type="Pfam" id="PF24042">
    <property type="entry name" value="DUF7351"/>
    <property type="match status" value="1"/>
</dbReference>